<dbReference type="EMBL" id="LN997846">
    <property type="protein sequence ID" value="CUW35926.1"/>
    <property type="molecule type" value="Genomic_DNA"/>
</dbReference>
<evidence type="ECO:0000313" key="1">
    <source>
        <dbReference type="EMBL" id="CUW35926.1"/>
    </source>
</evidence>
<dbReference type="EMBL" id="JARTMM010000031">
    <property type="protein sequence ID" value="MDK4881954.1"/>
    <property type="molecule type" value="Genomic_DNA"/>
</dbReference>
<reference evidence="4 6" key="2">
    <citation type="submission" date="2017-05" db="EMBL/GenBank/DDBJ databases">
        <authorList>
            <person name="Song R."/>
            <person name="Chenine A.L."/>
            <person name="Ruprecht R.M."/>
        </authorList>
    </citation>
    <scope>NUCLEOTIDE SEQUENCE [LARGE SCALE GENOMIC DNA]</scope>
    <source>
        <strain evidence="4 6">PR350</strain>
    </source>
</reference>
<gene>
    <name evidence="1" type="ORF">ABR2091_2529</name>
    <name evidence="4" type="ORF">B9X95_06165</name>
    <name evidence="3" type="ORF">P9867_011010</name>
    <name evidence="2" type="ORF">P9867_09635</name>
</gene>
<accession>A0A241ZGX1</accession>
<dbReference type="RefSeq" id="WP_041114752.1">
    <property type="nucleotide sequence ID" value="NZ_CAUYZO010000001.1"/>
</dbReference>
<reference evidence="1 5" key="1">
    <citation type="submission" date="2015-12" db="EMBL/GenBank/DDBJ databases">
        <authorList>
            <person name="Wibberg D."/>
        </authorList>
    </citation>
    <scope>NUCLEOTIDE SEQUENCE [LARGE SCALE GENOMIC DNA]</scope>
    <source>
        <strain evidence="1">R2091</strain>
    </source>
</reference>
<dbReference type="EMBL" id="NGEL01000057">
    <property type="protein sequence ID" value="OTM90857.1"/>
    <property type="molecule type" value="Genomic_DNA"/>
</dbReference>
<evidence type="ECO:0000313" key="6">
    <source>
        <dbReference type="Proteomes" id="UP000194699"/>
    </source>
</evidence>
<evidence type="ECO:0000313" key="4">
    <source>
        <dbReference type="EMBL" id="OTM90857.1"/>
    </source>
</evidence>
<dbReference type="Proteomes" id="UP000066661">
    <property type="component" value="Chromosome I"/>
</dbReference>
<protein>
    <submittedName>
        <fullName evidence="4">Uncharacterized protein</fullName>
    </submittedName>
</protein>
<sequence length="423" mass="43973">MKRIDSVNARPDMFGTGKKGFHSNEDVPGQDATYLTPEWCNMVQEEIANVLEKHGVVLNPNNRQQLYELLATYPDLENLAAAIEARFAAEAAFNKNARNELQAQITALLNYVSYPRILASGVFYYNGGEGGGTVTMIGGTDGWIADNDKIKAPDIYNLTDRNIGIFLSPEAANEAPSFDRDINSFKPKIYNRSGTNRIGYSGQVSFQVLQHKNPNSTTVDGDYPAGLYSFVLQPGETKLFTLIGAGGGGGASRRSNNSSYPLSNGQAGADLLLKVNGENIAVVHGGGGGTQGVWSNGSAYDNGQAGAVGAVDIIGAFDSTTITQGKVGNATKEDHTGGASVSPIALFGKGGDGAMGIGDEGWSFGGGGASGSVLVAQYTNNSTTNQTITLVVGRGGAGGQKGGYDSDIVGSNGKDGFARVASV</sequence>
<evidence type="ECO:0000313" key="7">
    <source>
        <dbReference type="Proteomes" id="UP001174156"/>
    </source>
</evidence>
<dbReference type="Proteomes" id="UP001174156">
    <property type="component" value="Unassembled WGS sequence"/>
</dbReference>
<evidence type="ECO:0000313" key="2">
    <source>
        <dbReference type="EMBL" id="MDK4881954.1"/>
    </source>
</evidence>
<proteinExistence type="predicted"/>
<evidence type="ECO:0000313" key="5">
    <source>
        <dbReference type="Proteomes" id="UP000066661"/>
    </source>
</evidence>
<name>A0A241ZGX1_ACIBA</name>
<dbReference type="EMBL" id="JARTMM020000001">
    <property type="protein sequence ID" value="MEC5496982.1"/>
    <property type="molecule type" value="Genomic_DNA"/>
</dbReference>
<reference evidence="3 7" key="3">
    <citation type="journal article" date="2023" name="Nat. Commun.">
        <title>Genomic dissection of endemic carbapenem resistance reveals metallo-beta-lactamase dissemination through clonal, plasmid and integron transfer.</title>
        <authorList>
            <person name="Macesic N."/>
            <person name="Hawkey J."/>
            <person name="Vezina B."/>
            <person name="Wisniewski J.A."/>
            <person name="Cottingham H."/>
            <person name="Blakeway L.V."/>
            <person name="Harshegyi T."/>
            <person name="Pragastis K."/>
            <person name="Badoordeen G.Z."/>
            <person name="Dennison A."/>
            <person name="Spelman D.W."/>
            <person name="Jenney A.W.J."/>
            <person name="Peleg A.Y."/>
        </authorList>
    </citation>
    <scope>NUCLEOTIDE SEQUENCE [LARGE SCALE GENOMIC DNA]</scope>
    <source>
        <strain evidence="3 7">CPO519</strain>
    </source>
</reference>
<evidence type="ECO:0000313" key="3">
    <source>
        <dbReference type="EMBL" id="MEC5496982.1"/>
    </source>
</evidence>
<dbReference type="AlphaFoldDB" id="A0A241ZGX1"/>
<reference evidence="2" key="4">
    <citation type="submission" date="2023-01" db="EMBL/GenBank/DDBJ databases">
        <title>Genomic dissection of endemic carbapenem resistance: metallo-beta-lactamase gene dissemination through clonal, plasmid and integron transfer pathways.</title>
        <authorList>
            <person name="Macesic N."/>
        </authorList>
    </citation>
    <scope>NUCLEOTIDE SEQUENCE</scope>
    <source>
        <strain evidence="2">CPO519</strain>
    </source>
</reference>
<organism evidence="4 6">
    <name type="scientific">Acinetobacter baumannii</name>
    <dbReference type="NCBI Taxonomy" id="470"/>
    <lineage>
        <taxon>Bacteria</taxon>
        <taxon>Pseudomonadati</taxon>
        <taxon>Pseudomonadota</taxon>
        <taxon>Gammaproteobacteria</taxon>
        <taxon>Moraxellales</taxon>
        <taxon>Moraxellaceae</taxon>
        <taxon>Acinetobacter</taxon>
        <taxon>Acinetobacter calcoaceticus/baumannii complex</taxon>
    </lineage>
</organism>
<reference evidence="3" key="5">
    <citation type="submission" date="2024-01" db="EMBL/GenBank/DDBJ databases">
        <authorList>
            <person name="Macesic N."/>
        </authorList>
    </citation>
    <scope>NUCLEOTIDE SEQUENCE</scope>
    <source>
        <strain evidence="3">CPO519</strain>
    </source>
</reference>
<dbReference type="Proteomes" id="UP000194699">
    <property type="component" value="Unassembled WGS sequence"/>
</dbReference>